<gene>
    <name evidence="1" type="ORF">RFULGI_LOCUS13771</name>
</gene>
<evidence type="ECO:0000313" key="2">
    <source>
        <dbReference type="Proteomes" id="UP000789396"/>
    </source>
</evidence>
<accession>A0A9N9IZZ3</accession>
<comment type="caution">
    <text evidence="1">The sequence shown here is derived from an EMBL/GenBank/DDBJ whole genome shotgun (WGS) entry which is preliminary data.</text>
</comment>
<keyword evidence="2" id="KW-1185">Reference proteome</keyword>
<sequence length="90" mass="10653">YIIALGFKLVARCRTEEKAFEMANYYKSFLIALPLTQEQKTLLTKDLDNNWMCDEWRLQFIDAGHLPINHQKNLITTNNYIEQMNRAIES</sequence>
<dbReference type="OrthoDB" id="2429846at2759"/>
<organism evidence="1 2">
    <name type="scientific">Racocetra fulgida</name>
    <dbReference type="NCBI Taxonomy" id="60492"/>
    <lineage>
        <taxon>Eukaryota</taxon>
        <taxon>Fungi</taxon>
        <taxon>Fungi incertae sedis</taxon>
        <taxon>Mucoromycota</taxon>
        <taxon>Glomeromycotina</taxon>
        <taxon>Glomeromycetes</taxon>
        <taxon>Diversisporales</taxon>
        <taxon>Gigasporaceae</taxon>
        <taxon>Racocetra</taxon>
    </lineage>
</organism>
<reference evidence="1" key="1">
    <citation type="submission" date="2021-06" db="EMBL/GenBank/DDBJ databases">
        <authorList>
            <person name="Kallberg Y."/>
            <person name="Tangrot J."/>
            <person name="Rosling A."/>
        </authorList>
    </citation>
    <scope>NUCLEOTIDE SEQUENCE</scope>
    <source>
        <strain evidence="1">IN212</strain>
    </source>
</reference>
<feature type="non-terminal residue" evidence="1">
    <location>
        <position position="1"/>
    </location>
</feature>
<evidence type="ECO:0000313" key="1">
    <source>
        <dbReference type="EMBL" id="CAG8753543.1"/>
    </source>
</evidence>
<name>A0A9N9IZZ3_9GLOM</name>
<proteinExistence type="predicted"/>
<protein>
    <submittedName>
        <fullName evidence="1">504_t:CDS:1</fullName>
    </submittedName>
</protein>
<dbReference type="EMBL" id="CAJVPZ010037456">
    <property type="protein sequence ID" value="CAG8753543.1"/>
    <property type="molecule type" value="Genomic_DNA"/>
</dbReference>
<dbReference type="AlphaFoldDB" id="A0A9N9IZZ3"/>
<dbReference type="Proteomes" id="UP000789396">
    <property type="component" value="Unassembled WGS sequence"/>
</dbReference>